<dbReference type="EMBL" id="JAXAFJ010000005">
    <property type="protein sequence ID" value="MDX6806419.1"/>
    <property type="molecule type" value="Genomic_DNA"/>
</dbReference>
<protein>
    <submittedName>
        <fullName evidence="1">Uncharacterized protein</fullName>
    </submittedName>
</protein>
<evidence type="ECO:0000313" key="2">
    <source>
        <dbReference type="Proteomes" id="UP001274321"/>
    </source>
</evidence>
<organism evidence="1 2">
    <name type="scientific">Terrihabitans rhizophilus</name>
    <dbReference type="NCBI Taxonomy" id="3092662"/>
    <lineage>
        <taxon>Bacteria</taxon>
        <taxon>Pseudomonadati</taxon>
        <taxon>Pseudomonadota</taxon>
        <taxon>Alphaproteobacteria</taxon>
        <taxon>Hyphomicrobiales</taxon>
        <taxon>Terrihabitans</taxon>
    </lineage>
</organism>
<gene>
    <name evidence="1" type="ORF">SCD90_10105</name>
</gene>
<sequence>MSAARNRQPGGDRFDPEWFEIEAERCRRLAVNIDYTAESRRTFEGLSRFYEAMAAGEDESCPRPPAKDSDA</sequence>
<proteinExistence type="predicted"/>
<comment type="caution">
    <text evidence="1">The sequence shown here is derived from an EMBL/GenBank/DDBJ whole genome shotgun (WGS) entry which is preliminary data.</text>
</comment>
<accession>A0ABU4RNJ6</accession>
<evidence type="ECO:0000313" key="1">
    <source>
        <dbReference type="EMBL" id="MDX6806419.1"/>
    </source>
</evidence>
<reference evidence="1 2" key="1">
    <citation type="submission" date="2023-11" db="EMBL/GenBank/DDBJ databases">
        <authorList>
            <person name="Bao R."/>
        </authorList>
    </citation>
    <scope>NUCLEOTIDE SEQUENCE [LARGE SCALE GENOMIC DNA]</scope>
    <source>
        <strain evidence="1 2">PJ23</strain>
    </source>
</reference>
<keyword evidence="2" id="KW-1185">Reference proteome</keyword>
<name>A0ABU4RNJ6_9HYPH</name>
<dbReference type="Proteomes" id="UP001274321">
    <property type="component" value="Unassembled WGS sequence"/>
</dbReference>